<keyword evidence="1" id="KW-0812">Transmembrane</keyword>
<dbReference type="Proteomes" id="UP000177451">
    <property type="component" value="Unassembled WGS sequence"/>
</dbReference>
<proteinExistence type="predicted"/>
<feature type="transmembrane region" description="Helical" evidence="1">
    <location>
        <begin position="12"/>
        <end position="34"/>
    </location>
</feature>
<dbReference type="EMBL" id="MFHH01000039">
    <property type="protein sequence ID" value="OGF64649.1"/>
    <property type="molecule type" value="Genomic_DNA"/>
</dbReference>
<gene>
    <name evidence="2" type="ORF">A2Z53_02825</name>
</gene>
<keyword evidence="1" id="KW-0472">Membrane</keyword>
<accession>A0A1F5VMP5</accession>
<dbReference type="AlphaFoldDB" id="A0A1F5VMP5"/>
<sequence length="208" mass="24263">MKVKSFWTKVVGVAGVVFAGVGFLLVAFILIWIFNTAKPFTSSEGVLKDTSTDNLTLRFRYPFGYEIHGLFDNNLNLNYKWCFDDNTVMSFEFINRDNHYRFKQNPEEFIEQLEVDYEGYANTATVSSSTKRFGEIDFYVFEQISRYDEIYDNSPQKNQIRGQKKMYVKFFENTLLIIAPSEKSCGARWTSEKKMNEILNSIKVDGVR</sequence>
<name>A0A1F5VMP5_9BACT</name>
<evidence type="ECO:0000256" key="1">
    <source>
        <dbReference type="SAM" id="Phobius"/>
    </source>
</evidence>
<reference evidence="2 3" key="1">
    <citation type="journal article" date="2016" name="Nat. Commun.">
        <title>Thousands of microbial genomes shed light on interconnected biogeochemical processes in an aquifer system.</title>
        <authorList>
            <person name="Anantharaman K."/>
            <person name="Brown C.T."/>
            <person name="Hug L.A."/>
            <person name="Sharon I."/>
            <person name="Castelle C.J."/>
            <person name="Probst A.J."/>
            <person name="Thomas B.C."/>
            <person name="Singh A."/>
            <person name="Wilkins M.J."/>
            <person name="Karaoz U."/>
            <person name="Brodie E.L."/>
            <person name="Williams K.H."/>
            <person name="Hubbard S.S."/>
            <person name="Banfield J.F."/>
        </authorList>
    </citation>
    <scope>NUCLEOTIDE SEQUENCE [LARGE SCALE GENOMIC DNA]</scope>
</reference>
<keyword evidence="1" id="KW-1133">Transmembrane helix</keyword>
<evidence type="ECO:0000313" key="2">
    <source>
        <dbReference type="EMBL" id="OGF64649.1"/>
    </source>
</evidence>
<protein>
    <submittedName>
        <fullName evidence="2">Uncharacterized protein</fullName>
    </submittedName>
</protein>
<evidence type="ECO:0000313" key="3">
    <source>
        <dbReference type="Proteomes" id="UP000177451"/>
    </source>
</evidence>
<comment type="caution">
    <text evidence="2">The sequence shown here is derived from an EMBL/GenBank/DDBJ whole genome shotgun (WGS) entry which is preliminary data.</text>
</comment>
<organism evidence="2 3">
    <name type="scientific">Candidatus Giovannonibacteria bacterium RIFCSPHIGHO2_02_42_15</name>
    <dbReference type="NCBI Taxonomy" id="1798329"/>
    <lineage>
        <taxon>Bacteria</taxon>
        <taxon>Candidatus Giovannoniibacteriota</taxon>
    </lineage>
</organism>